<reference evidence="2 3" key="1">
    <citation type="journal article" date="2019" name="Int. J. Syst. Evol. Microbiol.">
        <title>The Global Catalogue of Microorganisms (GCM) 10K type strain sequencing project: providing services to taxonomists for standard genome sequencing and annotation.</title>
        <authorList>
            <consortium name="The Broad Institute Genomics Platform"/>
            <consortium name="The Broad Institute Genome Sequencing Center for Infectious Disease"/>
            <person name="Wu L."/>
            <person name="Ma J."/>
        </authorList>
    </citation>
    <scope>NUCLEOTIDE SEQUENCE [LARGE SCALE GENOMIC DNA]</scope>
    <source>
        <strain evidence="2 3">JCM 16373</strain>
    </source>
</reference>
<dbReference type="Proteomes" id="UP001501447">
    <property type="component" value="Unassembled WGS sequence"/>
</dbReference>
<name>A0ABN3PZF0_9ACTN</name>
<gene>
    <name evidence="2" type="ORF">GCM10009863_24250</name>
</gene>
<protein>
    <submittedName>
        <fullName evidence="2">Uncharacterized protein</fullName>
    </submittedName>
</protein>
<keyword evidence="3" id="KW-1185">Reference proteome</keyword>
<accession>A0ABN3PZF0</accession>
<sequence length="452" mass="49518">MCPFGESSGGLIVSLLTLGDRPGGHGWGTAERKSPDSRHRTRRPRGGTFSRADRKFALLSQVLWRPDRLGAVTYAVTVDTQTPSGAPEMDELQRVGAGALLEERLGAAESVEGPDGVEVWVDDTFVGVYPGGALLKVFVDAPALEFAEQAVRALVEDVLENTELLADWTVKRCEVELHHDLAKESLEAADGPEGPPSDLADRRAKLAEPASGTPVDPAWLEANSKAAEAKMRALAPRLRSFGPVMFGTVDEEDEEYDEEFAESATSAEDAELAAGALIWATDVLLDQLFDDAFSLEEEKTNVAECDRPLWLLEDLPPRYALQYDALFARRFLVTAVALTTRFTEGSFRQLSCVAEELALRMLLQAAEVTLDTFGLLTDGRKAALECFADLVYEDMDHEWLYDDSKDGIDESPVGEYLGVAAMDLASWFKPFNDDRYVHSYAADEPEDASNGE</sequence>
<evidence type="ECO:0000313" key="2">
    <source>
        <dbReference type="EMBL" id="GAA2609877.1"/>
    </source>
</evidence>
<comment type="caution">
    <text evidence="2">The sequence shown here is derived from an EMBL/GenBank/DDBJ whole genome shotgun (WGS) entry which is preliminary data.</text>
</comment>
<evidence type="ECO:0000313" key="3">
    <source>
        <dbReference type="Proteomes" id="UP001501447"/>
    </source>
</evidence>
<proteinExistence type="predicted"/>
<feature type="region of interest" description="Disordered" evidence="1">
    <location>
        <begin position="23"/>
        <end position="48"/>
    </location>
</feature>
<evidence type="ECO:0000256" key="1">
    <source>
        <dbReference type="SAM" id="MobiDB-lite"/>
    </source>
</evidence>
<organism evidence="2 3">
    <name type="scientific">Streptomyces axinellae</name>
    <dbReference type="NCBI Taxonomy" id="552788"/>
    <lineage>
        <taxon>Bacteria</taxon>
        <taxon>Bacillati</taxon>
        <taxon>Actinomycetota</taxon>
        <taxon>Actinomycetes</taxon>
        <taxon>Kitasatosporales</taxon>
        <taxon>Streptomycetaceae</taxon>
        <taxon>Streptomyces</taxon>
    </lineage>
</organism>
<dbReference type="EMBL" id="BAAARJ010000007">
    <property type="protein sequence ID" value="GAA2609877.1"/>
    <property type="molecule type" value="Genomic_DNA"/>
</dbReference>